<dbReference type="InterPro" id="IPR028082">
    <property type="entry name" value="Peripla_BP_I"/>
</dbReference>
<dbReference type="PANTHER" id="PTHR30483">
    <property type="entry name" value="LEUCINE-SPECIFIC-BINDING PROTEIN"/>
    <property type="match status" value="1"/>
</dbReference>
<evidence type="ECO:0000256" key="2">
    <source>
        <dbReference type="SAM" id="SignalP"/>
    </source>
</evidence>
<keyword evidence="2" id="KW-0732">Signal</keyword>
<accession>A0A2W5AG27</accession>
<evidence type="ECO:0000313" key="3">
    <source>
        <dbReference type="EMBL" id="PZO92057.1"/>
    </source>
</evidence>
<feature type="chain" id="PRO_5016072939" evidence="2">
    <location>
        <begin position="23"/>
        <end position="359"/>
    </location>
</feature>
<sequence>MMNRRHVLRLAGSGLMLTTAYAVPLGHALAAPKPKPRKVLAGLLLPLSGPNASLARLIERAATLAPPDAPKAEAILSFDTGGTPEGAAAAAAAAIKAGAGIILGPLNAAEVRPVVAAAGGLPVLSFSNDPALLDSGAFMLGVTPSQSVGAILTYARGRGVRTTGVVVEDDGWGRAALAAAQRAAPGAGVTIAPVVNAATLDAQALLAALRRDGGDLPDAVLIPAGGARMAALAKLLRATGTQILATMQTVAGSAAENDAFDGAWLAGFDPDAYGDFVRSYQAKHGGEPGAIAALGYDAAMIARTLLRGGALSRAGLLAASFKGVSGDLQFRSDGSCLRGMAILQADAGGNRLIGHGSAG</sequence>
<proteinExistence type="predicted"/>
<comment type="caution">
    <text evidence="3">The sequence shown here is derived from an EMBL/GenBank/DDBJ whole genome shotgun (WGS) entry which is preliminary data.</text>
</comment>
<dbReference type="GO" id="GO:0006865">
    <property type="term" value="P:amino acid transport"/>
    <property type="evidence" value="ECO:0007669"/>
    <property type="project" value="UniProtKB-KW"/>
</dbReference>
<evidence type="ECO:0000313" key="4">
    <source>
        <dbReference type="Proteomes" id="UP000249066"/>
    </source>
</evidence>
<keyword evidence="1" id="KW-0813">Transport</keyword>
<keyword evidence="1" id="KW-0029">Amino-acid transport</keyword>
<evidence type="ECO:0000256" key="1">
    <source>
        <dbReference type="ARBA" id="ARBA00022970"/>
    </source>
</evidence>
<reference evidence="3 4" key="1">
    <citation type="submission" date="2017-08" db="EMBL/GenBank/DDBJ databases">
        <title>Infants hospitalized years apart are colonized by the same room-sourced microbial strains.</title>
        <authorList>
            <person name="Brooks B."/>
            <person name="Olm M.R."/>
            <person name="Firek B.A."/>
            <person name="Baker R."/>
            <person name="Thomas B.C."/>
            <person name="Morowitz M.J."/>
            <person name="Banfield J.F."/>
        </authorList>
    </citation>
    <scope>NUCLEOTIDE SEQUENCE [LARGE SCALE GENOMIC DNA]</scope>
    <source>
        <strain evidence="3">S2_018_000_R2_101</strain>
    </source>
</reference>
<gene>
    <name evidence="3" type="ORF">DI623_00985</name>
</gene>
<dbReference type="PANTHER" id="PTHR30483:SF6">
    <property type="entry name" value="PERIPLASMIC BINDING PROTEIN OF ABC TRANSPORTER FOR NATURAL AMINO ACIDS"/>
    <property type="match status" value="1"/>
</dbReference>
<dbReference type="EMBL" id="QFNN01000002">
    <property type="protein sequence ID" value="PZO92057.1"/>
    <property type="molecule type" value="Genomic_DNA"/>
</dbReference>
<dbReference type="Gene3D" id="3.40.50.2300">
    <property type="match status" value="2"/>
</dbReference>
<name>A0A2W5AG27_9SPHN</name>
<feature type="signal peptide" evidence="2">
    <location>
        <begin position="1"/>
        <end position="22"/>
    </location>
</feature>
<protein>
    <submittedName>
        <fullName evidence="3">Uncharacterized protein</fullName>
    </submittedName>
</protein>
<organism evidence="3 4">
    <name type="scientific">Sphingomonas sanxanigenens</name>
    <dbReference type="NCBI Taxonomy" id="397260"/>
    <lineage>
        <taxon>Bacteria</taxon>
        <taxon>Pseudomonadati</taxon>
        <taxon>Pseudomonadota</taxon>
        <taxon>Alphaproteobacteria</taxon>
        <taxon>Sphingomonadales</taxon>
        <taxon>Sphingomonadaceae</taxon>
        <taxon>Sphingomonas</taxon>
    </lineage>
</organism>
<dbReference type="InterPro" id="IPR051010">
    <property type="entry name" value="BCAA_transport"/>
</dbReference>
<dbReference type="SUPFAM" id="SSF53822">
    <property type="entry name" value="Periplasmic binding protein-like I"/>
    <property type="match status" value="1"/>
</dbReference>
<dbReference type="AlphaFoldDB" id="A0A2W5AG27"/>
<dbReference type="Proteomes" id="UP000249066">
    <property type="component" value="Unassembled WGS sequence"/>
</dbReference>